<name>A0ABX3Z1P6_9STAP</name>
<gene>
    <name evidence="2" type="ORF">B9M88_07185</name>
</gene>
<accession>A0ABX3Z1P6</accession>
<dbReference type="Proteomes" id="UP000195208">
    <property type="component" value="Unassembled WGS sequence"/>
</dbReference>
<proteinExistence type="predicted"/>
<keyword evidence="1" id="KW-0812">Transmembrane</keyword>
<keyword evidence="3" id="KW-1185">Reference proteome</keyword>
<comment type="caution">
    <text evidence="2">The sequence shown here is derived from an EMBL/GenBank/DDBJ whole genome shotgun (WGS) entry which is preliminary data.</text>
</comment>
<evidence type="ECO:0000313" key="3">
    <source>
        <dbReference type="Proteomes" id="UP000195208"/>
    </source>
</evidence>
<feature type="transmembrane region" description="Helical" evidence="1">
    <location>
        <begin position="12"/>
        <end position="28"/>
    </location>
</feature>
<keyword evidence="1" id="KW-1133">Transmembrane helix</keyword>
<evidence type="ECO:0000313" key="2">
    <source>
        <dbReference type="EMBL" id="OTW30828.1"/>
    </source>
</evidence>
<feature type="transmembrane region" description="Helical" evidence="1">
    <location>
        <begin position="76"/>
        <end position="95"/>
    </location>
</feature>
<organism evidence="2 3">
    <name type="scientific">Staphylococcus agnetis</name>
    <dbReference type="NCBI Taxonomy" id="985762"/>
    <lineage>
        <taxon>Bacteria</taxon>
        <taxon>Bacillati</taxon>
        <taxon>Bacillota</taxon>
        <taxon>Bacilli</taxon>
        <taxon>Bacillales</taxon>
        <taxon>Staphylococcaceae</taxon>
        <taxon>Staphylococcus</taxon>
    </lineage>
</organism>
<keyword evidence="1" id="KW-0472">Membrane</keyword>
<dbReference type="EMBL" id="NEFX01000014">
    <property type="protein sequence ID" value="OTW30828.1"/>
    <property type="molecule type" value="Genomic_DNA"/>
</dbReference>
<evidence type="ECO:0000256" key="1">
    <source>
        <dbReference type="SAM" id="Phobius"/>
    </source>
</evidence>
<sequence>MLERSENEIMTVLLLLIILQCLMSILLYQLKWPFYWAIMLFFMPFGIGLFLIQLFYYERHYPEWKVPLNIKIRLKYMYIITFFEFVLLYIVLFVVK</sequence>
<reference evidence="2 3" key="1">
    <citation type="submission" date="2017-04" db="EMBL/GenBank/DDBJ databases">
        <title>Staphylococcus agnetis, a potential pathogen in the broiler production.</title>
        <authorList>
            <person name="Poulsen L."/>
        </authorList>
    </citation>
    <scope>NUCLEOTIDE SEQUENCE [LARGE SCALE GENOMIC DNA]</scope>
    <source>
        <strain evidence="2 3">723_310714_2_2_spleen</strain>
    </source>
</reference>
<protein>
    <submittedName>
        <fullName evidence="2">Uncharacterized protein</fullName>
    </submittedName>
</protein>
<feature type="transmembrane region" description="Helical" evidence="1">
    <location>
        <begin position="34"/>
        <end position="56"/>
    </location>
</feature>